<comment type="caution">
    <text evidence="1">The sequence shown here is derived from an EMBL/GenBank/DDBJ whole genome shotgun (WGS) entry which is preliminary data.</text>
</comment>
<dbReference type="AlphaFoldDB" id="A0AAN9VKD8"/>
<protein>
    <submittedName>
        <fullName evidence="1">Uncharacterized protein</fullName>
    </submittedName>
</protein>
<dbReference type="Proteomes" id="UP001378592">
    <property type="component" value="Unassembled WGS sequence"/>
</dbReference>
<evidence type="ECO:0000313" key="1">
    <source>
        <dbReference type="EMBL" id="KAK7864386.1"/>
    </source>
</evidence>
<gene>
    <name evidence="1" type="ORF">R5R35_010981</name>
</gene>
<keyword evidence="2" id="KW-1185">Reference proteome</keyword>
<proteinExistence type="predicted"/>
<organism evidence="1 2">
    <name type="scientific">Gryllus longicercus</name>
    <dbReference type="NCBI Taxonomy" id="2509291"/>
    <lineage>
        <taxon>Eukaryota</taxon>
        <taxon>Metazoa</taxon>
        <taxon>Ecdysozoa</taxon>
        <taxon>Arthropoda</taxon>
        <taxon>Hexapoda</taxon>
        <taxon>Insecta</taxon>
        <taxon>Pterygota</taxon>
        <taxon>Neoptera</taxon>
        <taxon>Polyneoptera</taxon>
        <taxon>Orthoptera</taxon>
        <taxon>Ensifera</taxon>
        <taxon>Gryllidea</taxon>
        <taxon>Grylloidea</taxon>
        <taxon>Gryllidae</taxon>
        <taxon>Gryllinae</taxon>
        <taxon>Gryllus</taxon>
    </lineage>
</organism>
<evidence type="ECO:0000313" key="2">
    <source>
        <dbReference type="Proteomes" id="UP001378592"/>
    </source>
</evidence>
<accession>A0AAN9VKD8</accession>
<name>A0AAN9VKD8_9ORTH</name>
<dbReference type="EMBL" id="JAZDUA010000204">
    <property type="protein sequence ID" value="KAK7864386.1"/>
    <property type="molecule type" value="Genomic_DNA"/>
</dbReference>
<sequence length="164" mass="19109">MDEEDLIFYNLEKACKSVLIENENQTNIIDVSENHSYFDKKHKCEYYISEHLESQQNDGAKELHNEYEDMNYHAKPIIDITTTKTDNVFFKTDRSEISKINNTAMKMNSSQVKNCFSTVLNDGRLTKDQLETSLALLQAVKYCINSGRSEMSKHRKGKVRFRLP</sequence>
<reference evidence="1 2" key="1">
    <citation type="submission" date="2024-03" db="EMBL/GenBank/DDBJ databases">
        <title>The genome assembly and annotation of the cricket Gryllus longicercus Weissman &amp; Gray.</title>
        <authorList>
            <person name="Szrajer S."/>
            <person name="Gray D."/>
            <person name="Ylla G."/>
        </authorList>
    </citation>
    <scope>NUCLEOTIDE SEQUENCE [LARGE SCALE GENOMIC DNA]</scope>
    <source>
        <strain evidence="1">DAG 2021-001</strain>
        <tissue evidence="1">Whole body minus gut</tissue>
    </source>
</reference>